<dbReference type="Pfam" id="PF13628">
    <property type="entry name" value="DUF4142"/>
    <property type="match status" value="1"/>
</dbReference>
<protein>
    <submittedName>
        <fullName evidence="3">Putative membrane protein</fullName>
    </submittedName>
</protein>
<proteinExistence type="predicted"/>
<evidence type="ECO:0000313" key="3">
    <source>
        <dbReference type="EMBL" id="SNS64984.1"/>
    </source>
</evidence>
<evidence type="ECO:0000313" key="4">
    <source>
        <dbReference type="Proteomes" id="UP000198432"/>
    </source>
</evidence>
<dbReference type="PROSITE" id="PS51257">
    <property type="entry name" value="PROKAR_LIPOPROTEIN"/>
    <property type="match status" value="1"/>
</dbReference>
<dbReference type="EMBL" id="FZOQ01000010">
    <property type="protein sequence ID" value="SNS64984.1"/>
    <property type="molecule type" value="Genomic_DNA"/>
</dbReference>
<dbReference type="InterPro" id="IPR025419">
    <property type="entry name" value="DUF4142"/>
</dbReference>
<feature type="chain" id="PRO_5013054224" evidence="1">
    <location>
        <begin position="23"/>
        <end position="203"/>
    </location>
</feature>
<dbReference type="OrthoDB" id="850980at2"/>
<evidence type="ECO:0000256" key="1">
    <source>
        <dbReference type="SAM" id="SignalP"/>
    </source>
</evidence>
<gene>
    <name evidence="3" type="ORF">SAMN06296052_11096</name>
</gene>
<feature type="signal peptide" evidence="1">
    <location>
        <begin position="1"/>
        <end position="22"/>
    </location>
</feature>
<dbReference type="AlphaFoldDB" id="A0A239GAC6"/>
<sequence length="203" mass="22698">MKNLTTALICLLGMLTFASCNSGTEEQQEDIDAIDTATVAGLDETLPAEKQELLVFAARNNMLQIELGEIAVERGVTENVRVFGQQLIDWYTSKQVELQELAAQYDVALPQELEQAQLQHIEEIRGIEESEFDDEYWDSVIAAQKDAIDEYEDSLNDVDEANASAFSLWARNTLKELHAQLIQAEAFELELENRGEAGISNSI</sequence>
<evidence type="ECO:0000259" key="2">
    <source>
        <dbReference type="Pfam" id="PF13628"/>
    </source>
</evidence>
<accession>A0A239GAC6</accession>
<organism evidence="3 4">
    <name type="scientific">Pontibacter ummariensis</name>
    <dbReference type="NCBI Taxonomy" id="1610492"/>
    <lineage>
        <taxon>Bacteria</taxon>
        <taxon>Pseudomonadati</taxon>
        <taxon>Bacteroidota</taxon>
        <taxon>Cytophagia</taxon>
        <taxon>Cytophagales</taxon>
        <taxon>Hymenobacteraceae</taxon>
        <taxon>Pontibacter</taxon>
    </lineage>
</organism>
<dbReference type="RefSeq" id="WP_089319506.1">
    <property type="nucleotide sequence ID" value="NZ_PVZE01000010.1"/>
</dbReference>
<keyword evidence="4" id="KW-1185">Reference proteome</keyword>
<name>A0A239GAC6_9BACT</name>
<dbReference type="PANTHER" id="PTHR38593">
    <property type="entry name" value="BLR2558 PROTEIN"/>
    <property type="match status" value="1"/>
</dbReference>
<keyword evidence="1" id="KW-0732">Signal</keyword>
<dbReference type="PANTHER" id="PTHR38593:SF1">
    <property type="entry name" value="BLR2558 PROTEIN"/>
    <property type="match status" value="1"/>
</dbReference>
<feature type="domain" description="DUF4142" evidence="2">
    <location>
        <begin position="50"/>
        <end position="186"/>
    </location>
</feature>
<dbReference type="Proteomes" id="UP000198432">
    <property type="component" value="Unassembled WGS sequence"/>
</dbReference>
<reference evidence="4" key="1">
    <citation type="submission" date="2017-06" db="EMBL/GenBank/DDBJ databases">
        <authorList>
            <person name="Varghese N."/>
            <person name="Submissions S."/>
        </authorList>
    </citation>
    <scope>NUCLEOTIDE SEQUENCE [LARGE SCALE GENOMIC DNA]</scope>
    <source>
        <strain evidence="4">NKM1</strain>
    </source>
</reference>